<keyword evidence="1" id="KW-1133">Transmembrane helix</keyword>
<keyword evidence="3" id="KW-1185">Reference proteome</keyword>
<name>A0A5J4KEK4_9CHLR</name>
<evidence type="ECO:0000313" key="2">
    <source>
        <dbReference type="EMBL" id="GER87694.1"/>
    </source>
</evidence>
<dbReference type="InterPro" id="IPR012861">
    <property type="entry name" value="DUF1634"/>
</dbReference>
<sequence length="157" mass="17017">MLAMSFPNILCEQYKIMQKNTYPDTHDLMAVPPVMNDHQHAEDAGLTAVIGWVLQVGVVLSSVIIVLGMGLYFLHPAGRQQTTLMPHTLVQVFQGVLLLQPAAIIALGLIILIATPVVRVAISILAFALEHNRKFTVISTIVLLILLLSFLLGKGGA</sequence>
<protein>
    <recommendedName>
        <fullName evidence="4">DUF1634 domain-containing protein</fullName>
    </recommendedName>
</protein>
<comment type="caution">
    <text evidence="2">The sequence shown here is derived from an EMBL/GenBank/DDBJ whole genome shotgun (WGS) entry which is preliminary data.</text>
</comment>
<proteinExistence type="predicted"/>
<dbReference type="Pfam" id="PF07843">
    <property type="entry name" value="DUF1634"/>
    <property type="match status" value="1"/>
</dbReference>
<dbReference type="EMBL" id="BKZW01000001">
    <property type="protein sequence ID" value="GER87694.1"/>
    <property type="molecule type" value="Genomic_DNA"/>
</dbReference>
<dbReference type="Proteomes" id="UP000326912">
    <property type="component" value="Unassembled WGS sequence"/>
</dbReference>
<dbReference type="AlphaFoldDB" id="A0A5J4KEK4"/>
<feature type="transmembrane region" description="Helical" evidence="1">
    <location>
        <begin position="135"/>
        <end position="153"/>
    </location>
</feature>
<accession>A0A5J4KEK4</accession>
<keyword evidence="1" id="KW-0472">Membrane</keyword>
<evidence type="ECO:0000313" key="3">
    <source>
        <dbReference type="Proteomes" id="UP000326912"/>
    </source>
</evidence>
<feature type="transmembrane region" description="Helical" evidence="1">
    <location>
        <begin position="96"/>
        <end position="129"/>
    </location>
</feature>
<keyword evidence="1" id="KW-0812">Transmembrane</keyword>
<evidence type="ECO:0000256" key="1">
    <source>
        <dbReference type="SAM" id="Phobius"/>
    </source>
</evidence>
<organism evidence="2 3">
    <name type="scientific">Dictyobacter vulcani</name>
    <dbReference type="NCBI Taxonomy" id="2607529"/>
    <lineage>
        <taxon>Bacteria</taxon>
        <taxon>Bacillati</taxon>
        <taxon>Chloroflexota</taxon>
        <taxon>Ktedonobacteria</taxon>
        <taxon>Ktedonobacterales</taxon>
        <taxon>Dictyobacteraceae</taxon>
        <taxon>Dictyobacter</taxon>
    </lineage>
</organism>
<feature type="transmembrane region" description="Helical" evidence="1">
    <location>
        <begin position="52"/>
        <end position="75"/>
    </location>
</feature>
<evidence type="ECO:0008006" key="4">
    <source>
        <dbReference type="Google" id="ProtNLM"/>
    </source>
</evidence>
<reference evidence="2 3" key="1">
    <citation type="submission" date="2019-10" db="EMBL/GenBank/DDBJ databases">
        <title>Dictyobacter vulcani sp. nov., within the class Ktedonobacteria, isolated from soil of volcanic Mt. Zao.</title>
        <authorList>
            <person name="Zheng Y."/>
            <person name="Wang C.M."/>
            <person name="Sakai Y."/>
            <person name="Abe K."/>
            <person name="Yokota A."/>
            <person name="Yabe S."/>
        </authorList>
    </citation>
    <scope>NUCLEOTIDE SEQUENCE [LARGE SCALE GENOMIC DNA]</scope>
    <source>
        <strain evidence="2 3">W12</strain>
    </source>
</reference>
<gene>
    <name evidence="2" type="ORF">KDW_18560</name>
</gene>